<feature type="domain" description="EamA" evidence="7">
    <location>
        <begin position="157"/>
        <end position="288"/>
    </location>
</feature>
<evidence type="ECO:0000256" key="4">
    <source>
        <dbReference type="ARBA" id="ARBA00022989"/>
    </source>
</evidence>
<protein>
    <submittedName>
        <fullName evidence="8">Drug/metabolite transporter, DME family</fullName>
    </submittedName>
</protein>
<dbReference type="SUPFAM" id="SSF103481">
    <property type="entry name" value="Multidrug resistance efflux transporter EmrE"/>
    <property type="match status" value="2"/>
</dbReference>
<organism evidence="8 9">
    <name type="scientific">Microterricola viridarii</name>
    <dbReference type="NCBI Taxonomy" id="412690"/>
    <lineage>
        <taxon>Bacteria</taxon>
        <taxon>Bacillati</taxon>
        <taxon>Actinomycetota</taxon>
        <taxon>Actinomycetes</taxon>
        <taxon>Micrococcales</taxon>
        <taxon>Microbacteriaceae</taxon>
        <taxon>Microterricola</taxon>
    </lineage>
</organism>
<dbReference type="Proteomes" id="UP000181956">
    <property type="component" value="Chromosome I"/>
</dbReference>
<evidence type="ECO:0000256" key="6">
    <source>
        <dbReference type="SAM" id="Phobius"/>
    </source>
</evidence>
<dbReference type="STRING" id="412690.SAMN04489834_3234"/>
<feature type="domain" description="EamA" evidence="7">
    <location>
        <begin position="8"/>
        <end position="139"/>
    </location>
</feature>
<comment type="subcellular location">
    <subcellularLocation>
        <location evidence="1">Membrane</location>
        <topology evidence="1">Multi-pass membrane protein</topology>
    </subcellularLocation>
</comment>
<sequence length="319" mass="31080">MSGSRRVGIAAITGASLLWGTTGTAATFAPGAGPLAIGAAALGIGGLLQAVIAVPALRAAAPALRANRRAVVVGSLAVAIYPLAFYSSMHLSGVAIGSVVSLASAPLASGLLERFVDRRRLSRWWMLAATLGILGSLLLCLSKLDGPAASAGGTVAGIGLGLVAGASYAVYSWAAHGLMSRGVGRSASMGAVFGGGGILLLPVLVATGAPLIASPQAFAVAGYMALIPMFLGYVLFGLGLARVSASTATTVTLTEPAVATVLAVLIVGEQLTSVGWAGLAVIAGVLVILAAAPATSARARGGAGGLEPASGALSAPGMF</sequence>
<dbReference type="InterPro" id="IPR000620">
    <property type="entry name" value="EamA_dom"/>
</dbReference>
<evidence type="ECO:0000313" key="9">
    <source>
        <dbReference type="Proteomes" id="UP000181956"/>
    </source>
</evidence>
<feature type="transmembrane region" description="Helical" evidence="6">
    <location>
        <begin position="191"/>
        <end position="212"/>
    </location>
</feature>
<proteinExistence type="inferred from homology"/>
<keyword evidence="3 6" id="KW-0812">Transmembrane</keyword>
<dbReference type="RefSeq" id="WP_083364947.1">
    <property type="nucleotide sequence ID" value="NZ_LT629742.1"/>
</dbReference>
<feature type="transmembrane region" description="Helical" evidence="6">
    <location>
        <begin position="93"/>
        <end position="112"/>
    </location>
</feature>
<evidence type="ECO:0000259" key="7">
    <source>
        <dbReference type="Pfam" id="PF00892"/>
    </source>
</evidence>
<dbReference type="Pfam" id="PF00892">
    <property type="entry name" value="EamA"/>
    <property type="match status" value="2"/>
</dbReference>
<feature type="transmembrane region" description="Helical" evidence="6">
    <location>
        <begin position="274"/>
        <end position="292"/>
    </location>
</feature>
<feature type="transmembrane region" description="Helical" evidence="6">
    <location>
        <begin position="218"/>
        <end position="241"/>
    </location>
</feature>
<evidence type="ECO:0000256" key="2">
    <source>
        <dbReference type="ARBA" id="ARBA00007362"/>
    </source>
</evidence>
<keyword evidence="5 6" id="KW-0472">Membrane</keyword>
<keyword evidence="9" id="KW-1185">Reference proteome</keyword>
<feature type="transmembrane region" description="Helical" evidence="6">
    <location>
        <begin position="35"/>
        <end position="57"/>
    </location>
</feature>
<feature type="transmembrane region" description="Helical" evidence="6">
    <location>
        <begin position="150"/>
        <end position="171"/>
    </location>
</feature>
<gene>
    <name evidence="8" type="ORF">SAMN04489834_3234</name>
</gene>
<dbReference type="EMBL" id="LT629742">
    <property type="protein sequence ID" value="SDT25925.1"/>
    <property type="molecule type" value="Genomic_DNA"/>
</dbReference>
<evidence type="ECO:0000256" key="1">
    <source>
        <dbReference type="ARBA" id="ARBA00004141"/>
    </source>
</evidence>
<dbReference type="InterPro" id="IPR037185">
    <property type="entry name" value="EmrE-like"/>
</dbReference>
<reference evidence="9" key="1">
    <citation type="submission" date="2016-10" db="EMBL/GenBank/DDBJ databases">
        <authorList>
            <person name="Varghese N."/>
            <person name="Submissions S."/>
        </authorList>
    </citation>
    <scope>NUCLEOTIDE SEQUENCE [LARGE SCALE GENOMIC DNA]</scope>
    <source>
        <strain evidence="9">DSM 21772</strain>
    </source>
</reference>
<keyword evidence="4 6" id="KW-1133">Transmembrane helix</keyword>
<feature type="transmembrane region" description="Helical" evidence="6">
    <location>
        <begin position="124"/>
        <end position="144"/>
    </location>
</feature>
<evidence type="ECO:0000256" key="5">
    <source>
        <dbReference type="ARBA" id="ARBA00023136"/>
    </source>
</evidence>
<evidence type="ECO:0000256" key="3">
    <source>
        <dbReference type="ARBA" id="ARBA00022692"/>
    </source>
</evidence>
<dbReference type="AlphaFoldDB" id="A0A1H1YWK7"/>
<name>A0A1H1YWK7_9MICO</name>
<dbReference type="InterPro" id="IPR050638">
    <property type="entry name" value="AA-Vitamin_Transporters"/>
</dbReference>
<dbReference type="PANTHER" id="PTHR32322">
    <property type="entry name" value="INNER MEMBRANE TRANSPORTER"/>
    <property type="match status" value="1"/>
</dbReference>
<dbReference type="GO" id="GO:0016020">
    <property type="term" value="C:membrane"/>
    <property type="evidence" value="ECO:0007669"/>
    <property type="project" value="UniProtKB-SubCell"/>
</dbReference>
<dbReference type="PANTHER" id="PTHR32322:SF2">
    <property type="entry name" value="EAMA DOMAIN-CONTAINING PROTEIN"/>
    <property type="match status" value="1"/>
</dbReference>
<evidence type="ECO:0000313" key="8">
    <source>
        <dbReference type="EMBL" id="SDT25925.1"/>
    </source>
</evidence>
<accession>A0A1H1YWK7</accession>
<dbReference type="OrthoDB" id="9787117at2"/>
<feature type="transmembrane region" description="Helical" evidence="6">
    <location>
        <begin position="69"/>
        <end position="87"/>
    </location>
</feature>
<comment type="similarity">
    <text evidence="2">Belongs to the EamA transporter family.</text>
</comment>
<feature type="transmembrane region" description="Helical" evidence="6">
    <location>
        <begin position="248"/>
        <end position="268"/>
    </location>
</feature>